<keyword evidence="2" id="KW-1185">Reference proteome</keyword>
<reference evidence="1" key="1">
    <citation type="submission" date="2020-04" db="EMBL/GenBank/DDBJ databases">
        <title>A chromosome-scale assembly and high-density genetic map of the yellow drum (Nibea albiflora) genome.</title>
        <authorList>
            <person name="Xu D."/>
            <person name="Zhang W."/>
            <person name="Chen R."/>
            <person name="Tan P."/>
            <person name="Wang L."/>
            <person name="Song H."/>
            <person name="Tian L."/>
            <person name="Zhu Q."/>
            <person name="Wang B."/>
        </authorList>
    </citation>
    <scope>NUCLEOTIDE SEQUENCE</scope>
    <source>
        <strain evidence="1">ZJHYS-2018</strain>
    </source>
</reference>
<dbReference type="EMBL" id="CM024801">
    <property type="protein sequence ID" value="KAG8011819.1"/>
    <property type="molecule type" value="Genomic_DNA"/>
</dbReference>
<sequence>MVTHGCATVVSSTCEPGFSVSLLPSSHMQGVNCSSPPSLRGRLVVYLSEQEVLDSCHYWYCDLALTSQVCLFVFVAIQAGLLVALIVFLRKFKRLSQEAKRTTVESFTAGESQRESEYAPLRESSI</sequence>
<evidence type="ECO:0000313" key="2">
    <source>
        <dbReference type="Proteomes" id="UP000805704"/>
    </source>
</evidence>
<proteinExistence type="predicted"/>
<protein>
    <submittedName>
        <fullName evidence="1">Uncharacterized protein</fullName>
    </submittedName>
</protein>
<gene>
    <name evidence="1" type="ORF">GBF38_004171</name>
</gene>
<evidence type="ECO:0000313" key="1">
    <source>
        <dbReference type="EMBL" id="KAG8011819.1"/>
    </source>
</evidence>
<name>A0ACB7FBA9_NIBAL</name>
<dbReference type="Proteomes" id="UP000805704">
    <property type="component" value="Chromosome 13"/>
</dbReference>
<comment type="caution">
    <text evidence="1">The sequence shown here is derived from an EMBL/GenBank/DDBJ whole genome shotgun (WGS) entry which is preliminary data.</text>
</comment>
<organism evidence="1 2">
    <name type="scientific">Nibea albiflora</name>
    <name type="common">Yellow drum</name>
    <name type="synonym">Corvina albiflora</name>
    <dbReference type="NCBI Taxonomy" id="240163"/>
    <lineage>
        <taxon>Eukaryota</taxon>
        <taxon>Metazoa</taxon>
        <taxon>Chordata</taxon>
        <taxon>Craniata</taxon>
        <taxon>Vertebrata</taxon>
        <taxon>Euteleostomi</taxon>
        <taxon>Actinopterygii</taxon>
        <taxon>Neopterygii</taxon>
        <taxon>Teleostei</taxon>
        <taxon>Neoteleostei</taxon>
        <taxon>Acanthomorphata</taxon>
        <taxon>Eupercaria</taxon>
        <taxon>Sciaenidae</taxon>
        <taxon>Nibea</taxon>
    </lineage>
</organism>
<accession>A0ACB7FBA9</accession>